<dbReference type="InterPro" id="IPR006626">
    <property type="entry name" value="PbH1"/>
</dbReference>
<dbReference type="AlphaFoldDB" id="A0AA37HZ52"/>
<evidence type="ECO:0000256" key="2">
    <source>
        <dbReference type="ARBA" id="ARBA00022801"/>
    </source>
</evidence>
<sequence>MKSRIVLTTLLLALVVQLQAQWNVPTHIEPIQAPFDMPQLYRPTFAAYKVNIRKMGAKIGKLSTKAIQRAIDKVSNYGGGHVIIPAGKWYTGRLILKSHVDLHLEAGAELHFSGRIADYLPVVATRNEGVDIYSLGAMIYANGTENIAVTGKGKLVAPDIDCELMQHTMQGVSEELQQMKMEERIFDGQKKHTIDHQEKAEICLPTFFGPVNSRNVLLEGVTLERSVFWNIVPVYCENIIIRDVTVNSFGHARTDGIDFDSSRNGLVEYTTLDCGDDCFTLKSGRGMDGVKRNRPTENIVIRHCKVVNAAGGFTIGSETAAMIRNVYVYDIEMEHPRFALYFKSRRPRGGGAENVWMENIHAKQTKYTAIKWDLLGSPEYVGKLAERFAVKEPNALTPKFRNIHFKNISIDQCPTLIKMVGLPEQPIEQVTYENVKGSSMETILQDAGTVSFK</sequence>
<evidence type="ECO:0000256" key="3">
    <source>
        <dbReference type="ARBA" id="ARBA00023295"/>
    </source>
</evidence>
<evidence type="ECO:0000256" key="4">
    <source>
        <dbReference type="RuleBase" id="RU361169"/>
    </source>
</evidence>
<evidence type="ECO:0000313" key="7">
    <source>
        <dbReference type="Proteomes" id="UP000887043"/>
    </source>
</evidence>
<keyword evidence="3 4" id="KW-0326">Glycosidase</keyword>
<dbReference type="SMART" id="SM00710">
    <property type="entry name" value="PbH1"/>
    <property type="match status" value="4"/>
</dbReference>
<reference evidence="6" key="1">
    <citation type="submission" date="2021-08" db="EMBL/GenBank/DDBJ databases">
        <title>Prevotella lacticifex sp. nov., isolated from rumen of cow.</title>
        <authorList>
            <person name="Shinkai T."/>
            <person name="Ikeyama N."/>
            <person name="Kumagai M."/>
            <person name="Ohmori H."/>
            <person name="Sakamoto M."/>
            <person name="Ohkuma M."/>
            <person name="Mitsumori M."/>
        </authorList>
    </citation>
    <scope>NUCLEOTIDE SEQUENCE</scope>
    <source>
        <strain evidence="6">DSM 11371</strain>
    </source>
</reference>
<comment type="similarity">
    <text evidence="1 4">Belongs to the glycosyl hydrolase 28 family.</text>
</comment>
<feature type="chain" id="PRO_5041268383" evidence="5">
    <location>
        <begin position="21"/>
        <end position="453"/>
    </location>
</feature>
<dbReference type="InterPro" id="IPR012334">
    <property type="entry name" value="Pectin_lyas_fold"/>
</dbReference>
<dbReference type="SUPFAM" id="SSF51126">
    <property type="entry name" value="Pectin lyase-like"/>
    <property type="match status" value="1"/>
</dbReference>
<feature type="signal peptide" evidence="5">
    <location>
        <begin position="1"/>
        <end position="20"/>
    </location>
</feature>
<evidence type="ECO:0000256" key="1">
    <source>
        <dbReference type="ARBA" id="ARBA00008834"/>
    </source>
</evidence>
<dbReference type="InterPro" id="IPR011050">
    <property type="entry name" value="Pectin_lyase_fold/virulence"/>
</dbReference>
<gene>
    <name evidence="6" type="ORF">PRRU23_23370</name>
</gene>
<dbReference type="PANTHER" id="PTHR31339">
    <property type="entry name" value="PECTIN LYASE-RELATED"/>
    <property type="match status" value="1"/>
</dbReference>
<dbReference type="GO" id="GO:0004650">
    <property type="term" value="F:polygalacturonase activity"/>
    <property type="evidence" value="ECO:0007669"/>
    <property type="project" value="InterPro"/>
</dbReference>
<proteinExistence type="inferred from homology"/>
<keyword evidence="2 4" id="KW-0378">Hydrolase</keyword>
<dbReference type="PANTHER" id="PTHR31339:SF9">
    <property type="entry name" value="PLASMIN AND FIBRONECTIN-BINDING PROTEIN A"/>
    <property type="match status" value="1"/>
</dbReference>
<evidence type="ECO:0000256" key="5">
    <source>
        <dbReference type="SAM" id="SignalP"/>
    </source>
</evidence>
<organism evidence="6 7">
    <name type="scientific">Segatella bryantii</name>
    <name type="common">Prevotella bryantii</name>
    <dbReference type="NCBI Taxonomy" id="77095"/>
    <lineage>
        <taxon>Bacteria</taxon>
        <taxon>Pseudomonadati</taxon>
        <taxon>Bacteroidota</taxon>
        <taxon>Bacteroidia</taxon>
        <taxon>Bacteroidales</taxon>
        <taxon>Prevotellaceae</taxon>
        <taxon>Segatella</taxon>
    </lineage>
</organism>
<dbReference type="Gene3D" id="2.160.20.10">
    <property type="entry name" value="Single-stranded right-handed beta-helix, Pectin lyase-like"/>
    <property type="match status" value="1"/>
</dbReference>
<keyword evidence="5" id="KW-0732">Signal</keyword>
<evidence type="ECO:0000313" key="6">
    <source>
        <dbReference type="EMBL" id="GJG28637.1"/>
    </source>
</evidence>
<dbReference type="GO" id="GO:0005975">
    <property type="term" value="P:carbohydrate metabolic process"/>
    <property type="evidence" value="ECO:0007669"/>
    <property type="project" value="InterPro"/>
</dbReference>
<protein>
    <submittedName>
        <fullName evidence="6">Glycoside hydrolase</fullName>
    </submittedName>
</protein>
<name>A0AA37HZ52_SEGBR</name>
<dbReference type="Pfam" id="PF00295">
    <property type="entry name" value="Glyco_hydro_28"/>
    <property type="match status" value="1"/>
</dbReference>
<dbReference type="RefSeq" id="WP_006283828.1">
    <property type="nucleotide sequence ID" value="NZ_BPTR01000001.1"/>
</dbReference>
<dbReference type="Proteomes" id="UP000887043">
    <property type="component" value="Unassembled WGS sequence"/>
</dbReference>
<comment type="caution">
    <text evidence="6">The sequence shown here is derived from an EMBL/GenBank/DDBJ whole genome shotgun (WGS) entry which is preliminary data.</text>
</comment>
<dbReference type="EMBL" id="BPTR01000001">
    <property type="protein sequence ID" value="GJG28637.1"/>
    <property type="molecule type" value="Genomic_DNA"/>
</dbReference>
<dbReference type="InterPro" id="IPR000743">
    <property type="entry name" value="Glyco_hydro_28"/>
</dbReference>
<accession>A0AA37HZ52</accession>
<dbReference type="InterPro" id="IPR051801">
    <property type="entry name" value="GH28_Enzymes"/>
</dbReference>